<feature type="compositionally biased region" description="Polar residues" evidence="3">
    <location>
        <begin position="69"/>
        <end position="84"/>
    </location>
</feature>
<evidence type="ECO:0000313" key="6">
    <source>
        <dbReference type="Proteomes" id="UP001556367"/>
    </source>
</evidence>
<feature type="repeat" description="Pumilio" evidence="2">
    <location>
        <begin position="703"/>
        <end position="738"/>
    </location>
</feature>
<keyword evidence="6" id="KW-1185">Reference proteome</keyword>
<gene>
    <name evidence="5" type="ORF">HGRIS_013039</name>
</gene>
<comment type="caution">
    <text evidence="5">The sequence shown here is derived from an EMBL/GenBank/DDBJ whole genome shotgun (WGS) entry which is preliminary data.</text>
</comment>
<dbReference type="SUPFAM" id="SSF48371">
    <property type="entry name" value="ARM repeat"/>
    <property type="match status" value="1"/>
</dbReference>
<feature type="region of interest" description="Disordered" evidence="3">
    <location>
        <begin position="108"/>
        <end position="207"/>
    </location>
</feature>
<evidence type="ECO:0000256" key="2">
    <source>
        <dbReference type="PROSITE-ProRule" id="PRU00317"/>
    </source>
</evidence>
<reference evidence="6" key="1">
    <citation type="submission" date="2024-06" db="EMBL/GenBank/DDBJ databases">
        <title>Multi-omics analyses provide insights into the biosynthesis of the anticancer antibiotic pleurotin in Hohenbuehelia grisea.</title>
        <authorList>
            <person name="Weaver J.A."/>
            <person name="Alberti F."/>
        </authorList>
    </citation>
    <scope>NUCLEOTIDE SEQUENCE [LARGE SCALE GENOMIC DNA]</scope>
    <source>
        <strain evidence="6">T-177</strain>
    </source>
</reference>
<dbReference type="PROSITE" id="PS50303">
    <property type="entry name" value="PUM_HD"/>
    <property type="match status" value="1"/>
</dbReference>
<feature type="repeat" description="Pumilio" evidence="2">
    <location>
        <begin position="560"/>
        <end position="595"/>
    </location>
</feature>
<evidence type="ECO:0000313" key="5">
    <source>
        <dbReference type="EMBL" id="KAL0946873.1"/>
    </source>
</evidence>
<keyword evidence="1" id="KW-0677">Repeat</keyword>
<dbReference type="SMART" id="SM00025">
    <property type="entry name" value="Pumilio"/>
    <property type="match status" value="8"/>
</dbReference>
<evidence type="ECO:0000256" key="1">
    <source>
        <dbReference type="ARBA" id="ARBA00022737"/>
    </source>
</evidence>
<feature type="repeat" description="Pumilio" evidence="2">
    <location>
        <begin position="487"/>
        <end position="522"/>
    </location>
</feature>
<feature type="compositionally biased region" description="Polar residues" evidence="3">
    <location>
        <begin position="144"/>
        <end position="158"/>
    </location>
</feature>
<dbReference type="InterPro" id="IPR016024">
    <property type="entry name" value="ARM-type_fold"/>
</dbReference>
<accession>A0ABR3IUE2</accession>
<protein>
    <recommendedName>
        <fullName evidence="4">PUM-HD domain-containing protein</fullName>
    </recommendedName>
</protein>
<feature type="compositionally biased region" description="Low complexity" evidence="3">
    <location>
        <begin position="246"/>
        <end position="263"/>
    </location>
</feature>
<dbReference type="PANTHER" id="PTHR12537">
    <property type="entry name" value="RNA BINDING PROTEIN PUMILIO-RELATED"/>
    <property type="match status" value="1"/>
</dbReference>
<dbReference type="EMBL" id="JASNQZ010000015">
    <property type="protein sequence ID" value="KAL0946873.1"/>
    <property type="molecule type" value="Genomic_DNA"/>
</dbReference>
<feature type="repeat" description="Pumilio" evidence="2">
    <location>
        <begin position="631"/>
        <end position="666"/>
    </location>
</feature>
<feature type="repeat" description="Pumilio" evidence="2">
    <location>
        <begin position="667"/>
        <end position="702"/>
    </location>
</feature>
<dbReference type="InterPro" id="IPR033712">
    <property type="entry name" value="Pumilio_RNA-bd"/>
</dbReference>
<dbReference type="Gene3D" id="1.25.10.10">
    <property type="entry name" value="Leucine-rich Repeat Variant"/>
    <property type="match status" value="1"/>
</dbReference>
<feature type="region of interest" description="Disordered" evidence="3">
    <location>
        <begin position="69"/>
        <end position="93"/>
    </location>
</feature>
<feature type="repeat" description="Pumilio" evidence="2">
    <location>
        <begin position="523"/>
        <end position="559"/>
    </location>
</feature>
<dbReference type="InterPro" id="IPR011989">
    <property type="entry name" value="ARM-like"/>
</dbReference>
<dbReference type="CDD" id="cd07920">
    <property type="entry name" value="Pumilio"/>
    <property type="match status" value="1"/>
</dbReference>
<feature type="region of interest" description="Disordered" evidence="3">
    <location>
        <begin position="1"/>
        <end position="35"/>
    </location>
</feature>
<dbReference type="Proteomes" id="UP001556367">
    <property type="component" value="Unassembled WGS sequence"/>
</dbReference>
<dbReference type="PANTHER" id="PTHR12537:SF12">
    <property type="entry name" value="MATERNAL PROTEIN PUMILIO"/>
    <property type="match status" value="1"/>
</dbReference>
<feature type="repeat" description="Pumilio" evidence="2">
    <location>
        <begin position="739"/>
        <end position="781"/>
    </location>
</feature>
<sequence>MSHHNGASSRKPSGSSTHSGARSRASSPGHAQSQRKFVHAAPGGMYGVGIGHNHTARNLNAGWQVWGSATSPSQRNVSASSATSVPDLPATSGDASYRSGAALNENWSASRPVSGTWEDPSAPSHKNEYSQLDPMKLHHARRQANASQTPAFSGSALDNGSAGLKHSLSPHRYDNGVGKDTVTPRYNSSASPTRPFGPGSFPAQPNTMAVGSAHHEAMQMPPTSLVDADLALAFRGMAVEVDDIPSASPQQAAASYGQQAQSSVAPHRGVSMPQPAYGAMMPQPADYSGYYANASSMPREGYVDYSYTYEPYRTQADPHFYPSPNPNVSPAQPGVYAGVPAPAMHPSVHPDIHRQQGPLYFDYTVPRTYYPPVMYPSSPMASQAGSSPMNPATDKKHGMQAVQGMGFPNPIRASPTPLPQPFSPAVEYAPQMAMMVPTMTGYHPAGFPIFPPGQFLYGRRAEPLGQVRSSILEEFRGSKTKKWELRHIFGHVVEFSGDQHGSRFIQQKIETATTDEKQVIFDEVVPSSALQLIQDVFGNYVIQRLFEYGTQVQKTILANTMEGHIFQLSMGTYGCRVVQRAIEHILPDQQAAIIRELEPHVLECVKNANGNHVIQKLIERVSPERLPFLSAFCAASLDLATHPYGCRVFQRCLEHLPENLTRPLIDELQKYAVDLMQDQFGNYVIQYVLEHGKPQDRSFVCAKIRGQIMFMARHKFASNVCEKALMCADADNRRLLIHELMAPRSDGVSPIIHLMKDQFGNYVLQRAINLAEPEQRQALIKIVAPQVAAMRAQSNTYSKHLLSIERLLEKYSTPSP</sequence>
<dbReference type="Pfam" id="PF00806">
    <property type="entry name" value="PUF"/>
    <property type="match status" value="8"/>
</dbReference>
<proteinExistence type="predicted"/>
<feature type="region of interest" description="Disordered" evidence="3">
    <location>
        <begin position="245"/>
        <end position="268"/>
    </location>
</feature>
<feature type="domain" description="PUM-HD" evidence="4">
    <location>
        <begin position="467"/>
        <end position="809"/>
    </location>
</feature>
<name>A0ABR3IUE2_9AGAR</name>
<evidence type="ECO:0000259" key="4">
    <source>
        <dbReference type="PROSITE" id="PS50303"/>
    </source>
</evidence>
<dbReference type="PROSITE" id="PS50302">
    <property type="entry name" value="PUM"/>
    <property type="match status" value="7"/>
</dbReference>
<dbReference type="InterPro" id="IPR033133">
    <property type="entry name" value="PUM-HD"/>
</dbReference>
<evidence type="ECO:0000256" key="3">
    <source>
        <dbReference type="SAM" id="MobiDB-lite"/>
    </source>
</evidence>
<dbReference type="InterPro" id="IPR001313">
    <property type="entry name" value="Pumilio_RNA-bd_rpt"/>
</dbReference>
<organism evidence="5 6">
    <name type="scientific">Hohenbuehelia grisea</name>
    <dbReference type="NCBI Taxonomy" id="104357"/>
    <lineage>
        <taxon>Eukaryota</taxon>
        <taxon>Fungi</taxon>
        <taxon>Dikarya</taxon>
        <taxon>Basidiomycota</taxon>
        <taxon>Agaricomycotina</taxon>
        <taxon>Agaricomycetes</taxon>
        <taxon>Agaricomycetidae</taxon>
        <taxon>Agaricales</taxon>
        <taxon>Pleurotineae</taxon>
        <taxon>Pleurotaceae</taxon>
        <taxon>Hohenbuehelia</taxon>
    </lineage>
</organism>